<feature type="domain" description="SPOR" evidence="3">
    <location>
        <begin position="183"/>
        <end position="262"/>
    </location>
</feature>
<protein>
    <submittedName>
        <fullName evidence="4">N-acetylmuramoyl-L-alanine amidase</fullName>
    </submittedName>
</protein>
<proteinExistence type="predicted"/>
<keyword evidence="1" id="KW-0378">Hydrolase</keyword>
<dbReference type="GO" id="GO:0008745">
    <property type="term" value="F:N-acetylmuramoyl-L-alanine amidase activity"/>
    <property type="evidence" value="ECO:0007669"/>
    <property type="project" value="InterPro"/>
</dbReference>
<dbReference type="PANTHER" id="PTHR30404:SF0">
    <property type="entry name" value="N-ACETYLMURAMOYL-L-ALANINE AMIDASE AMIC"/>
    <property type="match status" value="1"/>
</dbReference>
<organism evidence="4 5">
    <name type="scientific">Hazenella coriacea</name>
    <dbReference type="NCBI Taxonomy" id="1179467"/>
    <lineage>
        <taxon>Bacteria</taxon>
        <taxon>Bacillati</taxon>
        <taxon>Bacillota</taxon>
        <taxon>Bacilli</taxon>
        <taxon>Bacillales</taxon>
        <taxon>Thermoactinomycetaceae</taxon>
        <taxon>Hazenella</taxon>
    </lineage>
</organism>
<evidence type="ECO:0000313" key="5">
    <source>
        <dbReference type="Proteomes" id="UP000294937"/>
    </source>
</evidence>
<name>A0A4R3L7U1_9BACL</name>
<sequence length="264" mass="29138">MTRIVIDPGHGGNDPGATNGSSREKTFNLSIGLKVRDYLLSNYNVEVIMTRSTDTTLSLAQRVQIAKSRGANYFCSIHINAGGGTGWESFIYNGGVSNFTIEARNKIHQSVMGVIGSKYGVRDRGKKSANFYVLRETAMPAVLLENLFIDTTNDLNLLRNSTFITDLSHAIGEGIAQAFSLSPKQKALYKVIAGSFQSKENAEERKEYLSSKKIDSMIVETMISGTTYYRVQAGAFSQKKNAEKQLNRLKQVGITDAFIIQEKL</sequence>
<dbReference type="CDD" id="cd02696">
    <property type="entry name" value="MurNAc-LAA"/>
    <property type="match status" value="1"/>
</dbReference>
<evidence type="ECO:0000256" key="2">
    <source>
        <dbReference type="SAM" id="MobiDB-lite"/>
    </source>
</evidence>
<dbReference type="AlphaFoldDB" id="A0A4R3L7U1"/>
<dbReference type="Proteomes" id="UP000294937">
    <property type="component" value="Unassembled WGS sequence"/>
</dbReference>
<dbReference type="SUPFAM" id="SSF110997">
    <property type="entry name" value="Sporulation related repeat"/>
    <property type="match status" value="1"/>
</dbReference>
<dbReference type="PROSITE" id="PS51724">
    <property type="entry name" value="SPOR"/>
    <property type="match status" value="1"/>
</dbReference>
<dbReference type="Gene3D" id="3.40.630.40">
    <property type="entry name" value="Zn-dependent exopeptidases"/>
    <property type="match status" value="1"/>
</dbReference>
<comment type="caution">
    <text evidence="4">The sequence shown here is derived from an EMBL/GenBank/DDBJ whole genome shotgun (WGS) entry which is preliminary data.</text>
</comment>
<dbReference type="Pfam" id="PF05036">
    <property type="entry name" value="SPOR"/>
    <property type="match status" value="1"/>
</dbReference>
<dbReference type="InterPro" id="IPR036680">
    <property type="entry name" value="SPOR-like_sf"/>
</dbReference>
<dbReference type="InterPro" id="IPR050695">
    <property type="entry name" value="N-acetylmuramoyl_amidase_3"/>
</dbReference>
<gene>
    <name evidence="4" type="ORF">EDD58_102435</name>
</gene>
<reference evidence="4 5" key="1">
    <citation type="submission" date="2019-03" db="EMBL/GenBank/DDBJ databases">
        <title>Genomic Encyclopedia of Type Strains, Phase IV (KMG-IV): sequencing the most valuable type-strain genomes for metagenomic binning, comparative biology and taxonomic classification.</title>
        <authorList>
            <person name="Goeker M."/>
        </authorList>
    </citation>
    <scope>NUCLEOTIDE SEQUENCE [LARGE SCALE GENOMIC DNA]</scope>
    <source>
        <strain evidence="4 5">DSM 45707</strain>
    </source>
</reference>
<dbReference type="GO" id="GO:0042834">
    <property type="term" value="F:peptidoglycan binding"/>
    <property type="evidence" value="ECO:0007669"/>
    <property type="project" value="InterPro"/>
</dbReference>
<dbReference type="Pfam" id="PF01520">
    <property type="entry name" value="Amidase_3"/>
    <property type="match status" value="1"/>
</dbReference>
<dbReference type="SMART" id="SM00646">
    <property type="entry name" value="Ami_3"/>
    <property type="match status" value="1"/>
</dbReference>
<dbReference type="SUPFAM" id="SSF53187">
    <property type="entry name" value="Zn-dependent exopeptidases"/>
    <property type="match status" value="1"/>
</dbReference>
<evidence type="ECO:0000313" key="4">
    <source>
        <dbReference type="EMBL" id="TCS95853.1"/>
    </source>
</evidence>
<dbReference type="InterPro" id="IPR007730">
    <property type="entry name" value="SPOR-like_dom"/>
</dbReference>
<evidence type="ECO:0000259" key="3">
    <source>
        <dbReference type="PROSITE" id="PS51724"/>
    </source>
</evidence>
<dbReference type="OrthoDB" id="9763643at2"/>
<dbReference type="GO" id="GO:0009253">
    <property type="term" value="P:peptidoglycan catabolic process"/>
    <property type="evidence" value="ECO:0007669"/>
    <property type="project" value="InterPro"/>
</dbReference>
<dbReference type="GO" id="GO:0030288">
    <property type="term" value="C:outer membrane-bounded periplasmic space"/>
    <property type="evidence" value="ECO:0007669"/>
    <property type="project" value="TreeGrafter"/>
</dbReference>
<dbReference type="RefSeq" id="WP_131923819.1">
    <property type="nucleotide sequence ID" value="NZ_SMAG01000002.1"/>
</dbReference>
<dbReference type="EMBL" id="SMAG01000002">
    <property type="protein sequence ID" value="TCS95853.1"/>
    <property type="molecule type" value="Genomic_DNA"/>
</dbReference>
<dbReference type="InterPro" id="IPR002508">
    <property type="entry name" value="MurNAc-LAA_cat"/>
</dbReference>
<dbReference type="PANTHER" id="PTHR30404">
    <property type="entry name" value="N-ACETYLMURAMOYL-L-ALANINE AMIDASE"/>
    <property type="match status" value="1"/>
</dbReference>
<keyword evidence="5" id="KW-1185">Reference proteome</keyword>
<evidence type="ECO:0000256" key="1">
    <source>
        <dbReference type="ARBA" id="ARBA00022801"/>
    </source>
</evidence>
<dbReference type="Gene3D" id="3.30.70.1070">
    <property type="entry name" value="Sporulation related repeat"/>
    <property type="match status" value="1"/>
</dbReference>
<feature type="region of interest" description="Disordered" evidence="2">
    <location>
        <begin position="1"/>
        <end position="23"/>
    </location>
</feature>
<accession>A0A4R3L7U1</accession>